<dbReference type="PANTHER" id="PTHR16027">
    <property type="entry name" value="DILUTE DOMAIN-CONTAINING PROTEIN YPR089W"/>
    <property type="match status" value="1"/>
</dbReference>
<dbReference type="CDD" id="cd17116">
    <property type="entry name" value="RA_Radil_like"/>
    <property type="match status" value="1"/>
</dbReference>
<feature type="compositionally biased region" description="Basic and acidic residues" evidence="6">
    <location>
        <begin position="239"/>
        <end position="255"/>
    </location>
</feature>
<dbReference type="Pfam" id="PF00595">
    <property type="entry name" value="PDZ"/>
    <property type="match status" value="1"/>
</dbReference>
<evidence type="ECO:0000256" key="5">
    <source>
        <dbReference type="ARBA" id="ARBA00073766"/>
    </source>
</evidence>
<evidence type="ECO:0000256" key="2">
    <source>
        <dbReference type="ARBA" id="ARBA00022889"/>
    </source>
</evidence>
<feature type="compositionally biased region" description="Basic residues" evidence="6">
    <location>
        <begin position="913"/>
        <end position="925"/>
    </location>
</feature>
<feature type="domain" description="Dilute" evidence="9">
    <location>
        <begin position="525"/>
        <end position="807"/>
    </location>
</feature>
<dbReference type="Pfam" id="PF00788">
    <property type="entry name" value="RA"/>
    <property type="match status" value="1"/>
</dbReference>
<keyword evidence="2" id="KW-0130">Cell adhesion</keyword>
<dbReference type="InterPro" id="IPR008984">
    <property type="entry name" value="SMAD_FHA_dom_sf"/>
</dbReference>
<dbReference type="PROSITE" id="PS50106">
    <property type="entry name" value="PDZ"/>
    <property type="match status" value="1"/>
</dbReference>
<dbReference type="SMART" id="SM01132">
    <property type="entry name" value="DIL"/>
    <property type="match status" value="1"/>
</dbReference>
<dbReference type="SUPFAM" id="SSF49879">
    <property type="entry name" value="SMAD/FHA domain"/>
    <property type="match status" value="1"/>
</dbReference>
<dbReference type="InterPro" id="IPR052072">
    <property type="entry name" value="Vascular_dev_regulator"/>
</dbReference>
<evidence type="ECO:0000259" key="9">
    <source>
        <dbReference type="PROSITE" id="PS51126"/>
    </source>
</evidence>
<dbReference type="GO" id="GO:0007165">
    <property type="term" value="P:signal transduction"/>
    <property type="evidence" value="ECO:0007669"/>
    <property type="project" value="InterPro"/>
</dbReference>
<evidence type="ECO:0000256" key="3">
    <source>
        <dbReference type="ARBA" id="ARBA00057550"/>
    </source>
</evidence>
<dbReference type="GO" id="GO:0005874">
    <property type="term" value="C:microtubule"/>
    <property type="evidence" value="ECO:0007669"/>
    <property type="project" value="TreeGrafter"/>
</dbReference>
<proteinExistence type="inferred from homology"/>
<sequence>MFYGSSSGASMSLPSKSRLKRQSRTFTQVLYRTLSYRDRVPPPERPADDPAELSTQSSAPGVLKIFGDEICAGANYKSVLATPRSSAQELVKEALERYSLNKDAAHCYVLCDVIGRLEGGGGIGGGGWRTECLRALGDNEKPLLLQELWKPREGHARRFELRRRAEVEELNAKEKDTITADINAQARKLQRNRAKGTLTLPRSSNSSFSRSLSETSLNQVGPPAEEPKRYYSTLPGPFRGREREAACSGRRKEEGSQGGGGVRHSLYQSPHLLLLQGFNRQDCLVYLLNREQHTVGQETPSARPNICLFSPDILPLHCRLRRVPAPRRHASQRFCVAVEPVLNATVLVNFSRCERSTTLRHGDLLSFGAHYIFLYKDPTGAKPLPAQTLARLRTLGQLYDSGVEEGEGGAQTCKMCGSVLKDRTAQVLRRGGGGGGQKRRLQLEFDQAHEDQLLNRIVSLIEPGGDDHKLTPAYLLCMCIQHSASTFPPGSFGKLLLKIVRRIQTIAWEKTKELAQKQAQHQDPASLSLLSISDLVPDLQTIFFWMSNSIEILYFIQQRAPAYTHSIETLQGSKESLLSATISANEEAMTILEEVIMYTFQQCVYYITKALYVVLPGLLDCNPFPVDSSEPCWKGGVGFPEPVRRVLQVLQSAQELLHGYQVHPEIQAQMFAYLFFFSNVSLFNQLMDKGPSRGWFQRSKVLQIQACLRMVMEWASRSGLGHLADKFFTKLNSTVSILATAPQQLTQVGWRALSSEHPTLKPVQLHRILTQYQITAEIGSVPAWQPSSEDEAYIYRTVDLLESFENHPPIVLPSAGFRVDLDSECVEDSIYRQLLYIRHYLWGLRTKTQTHTNTPSVHTHSNGTNTADWPDVQRELLPPAHSSPRSGGPGDEVTTETGEERGRDRPSSQSHTHSLRRNGTVHHPRTANPDPSCLLTPPNTPLYPEGGGVPGPIIGTNIQTNGCTSRTVAECKKANGLITNGLEGCISGCEFPFPVSSPGAPSLPDDLCVVFVVELDKGPYGLGMGLIDGLHTPLNAPGIYIRTLIPDGPAASDGRLRIGDRILAVNGTSLIGADYQSAVDLIRLGGGRLRFLVAKSDPEVSEKISASSC</sequence>
<dbReference type="Gene3D" id="3.10.20.90">
    <property type="entry name" value="Phosphatidylinositol 3-kinase Catalytic Subunit, Chain A, domain 1"/>
    <property type="match status" value="1"/>
</dbReference>
<evidence type="ECO:0000256" key="6">
    <source>
        <dbReference type="SAM" id="MobiDB-lite"/>
    </source>
</evidence>
<evidence type="ECO:0000256" key="4">
    <source>
        <dbReference type="ARBA" id="ARBA00061397"/>
    </source>
</evidence>
<feature type="compositionally biased region" description="Low complexity" evidence="6">
    <location>
        <begin position="198"/>
        <end position="218"/>
    </location>
</feature>
<dbReference type="InterPro" id="IPR002710">
    <property type="entry name" value="Dilute_dom"/>
</dbReference>
<dbReference type="FunFam" id="2.30.42.10:FF:000156">
    <property type="entry name" value="Ras-associating and dilute domain-containing protein"/>
    <property type="match status" value="1"/>
</dbReference>
<dbReference type="GO" id="GO:0001755">
    <property type="term" value="P:neural crest cell migration"/>
    <property type="evidence" value="ECO:0007669"/>
    <property type="project" value="TreeGrafter"/>
</dbReference>
<dbReference type="InterPro" id="IPR036034">
    <property type="entry name" value="PDZ_sf"/>
</dbReference>
<dbReference type="PROSITE" id="PS50200">
    <property type="entry name" value="RA"/>
    <property type="match status" value="1"/>
</dbReference>
<dbReference type="InterPro" id="IPR001478">
    <property type="entry name" value="PDZ"/>
</dbReference>
<dbReference type="PROSITE" id="PS51126">
    <property type="entry name" value="DILUTE"/>
    <property type="match status" value="1"/>
</dbReference>
<dbReference type="InterPro" id="IPR029071">
    <property type="entry name" value="Ubiquitin-like_domsf"/>
</dbReference>
<comment type="function">
    <text evidence="3">Downstream effector of Rap required for cell adhesion and migration of neural crest precursors during development.</text>
</comment>
<dbReference type="GO" id="GO:0034446">
    <property type="term" value="P:substrate adhesion-dependent cell spreading"/>
    <property type="evidence" value="ECO:0007669"/>
    <property type="project" value="TreeGrafter"/>
</dbReference>
<feature type="region of interest" description="Disordered" evidence="6">
    <location>
        <begin position="189"/>
        <end position="263"/>
    </location>
</feature>
<organism evidence="10">
    <name type="scientific">Stegastes partitus</name>
    <name type="common">bicolor damselfish</name>
    <dbReference type="NCBI Taxonomy" id="144197"/>
    <lineage>
        <taxon>Eukaryota</taxon>
        <taxon>Metazoa</taxon>
        <taxon>Chordata</taxon>
        <taxon>Craniata</taxon>
        <taxon>Vertebrata</taxon>
        <taxon>Euteleostomi</taxon>
        <taxon>Actinopterygii</taxon>
        <taxon>Neopterygii</taxon>
        <taxon>Teleostei</taxon>
        <taxon>Neoteleostei</taxon>
        <taxon>Acanthomorphata</taxon>
        <taxon>Ovalentaria</taxon>
        <taxon>Pomacentridae</taxon>
        <taxon>Stegastes</taxon>
    </lineage>
</organism>
<feature type="compositionally biased region" description="Basic and acidic residues" evidence="6">
    <location>
        <begin position="37"/>
        <end position="48"/>
    </location>
</feature>
<reference evidence="10" key="1">
    <citation type="submission" date="2023-09" db="UniProtKB">
        <authorList>
            <consortium name="Ensembl"/>
        </authorList>
    </citation>
    <scope>IDENTIFICATION</scope>
</reference>
<dbReference type="Gene3D" id="2.30.42.10">
    <property type="match status" value="1"/>
</dbReference>
<dbReference type="GO" id="GO:0051020">
    <property type="term" value="F:GTPase binding"/>
    <property type="evidence" value="ECO:0007669"/>
    <property type="project" value="TreeGrafter"/>
</dbReference>
<evidence type="ECO:0000259" key="7">
    <source>
        <dbReference type="PROSITE" id="PS50106"/>
    </source>
</evidence>
<dbReference type="SMART" id="SM00228">
    <property type="entry name" value="PDZ"/>
    <property type="match status" value="1"/>
</dbReference>
<feature type="region of interest" description="Disordered" evidence="6">
    <location>
        <begin position="1"/>
        <end position="20"/>
    </location>
</feature>
<feature type="region of interest" description="Disordered" evidence="6">
    <location>
        <begin position="851"/>
        <end position="870"/>
    </location>
</feature>
<dbReference type="PANTHER" id="PTHR16027:SF3">
    <property type="entry name" value="RAS-ASSOCIATING AND DILUTE DOMAIN-CONTAINING PROTEIN"/>
    <property type="match status" value="1"/>
</dbReference>
<dbReference type="AlphaFoldDB" id="A0A3B5BC94"/>
<evidence type="ECO:0000259" key="8">
    <source>
        <dbReference type="PROSITE" id="PS50200"/>
    </source>
</evidence>
<dbReference type="SMART" id="SM00314">
    <property type="entry name" value="RA"/>
    <property type="match status" value="1"/>
</dbReference>
<feature type="region of interest" description="Disordered" evidence="6">
    <location>
        <begin position="875"/>
        <end position="948"/>
    </location>
</feature>
<comment type="similarity">
    <text evidence="4">Belongs to the RADIL family.</text>
</comment>
<feature type="compositionally biased region" description="Low complexity" evidence="6">
    <location>
        <begin position="1"/>
        <end position="16"/>
    </location>
</feature>
<accession>A0A3B5BC94</accession>
<feature type="domain" description="PDZ" evidence="7">
    <location>
        <begin position="1012"/>
        <end position="1097"/>
    </location>
</feature>
<dbReference type="GeneTree" id="ENSGT00940000159293"/>
<dbReference type="SUPFAM" id="SSF50156">
    <property type="entry name" value="PDZ domain-like"/>
    <property type="match status" value="1"/>
</dbReference>
<dbReference type="CDD" id="cd15472">
    <property type="entry name" value="Myo5p-like_CBD_Rasip1"/>
    <property type="match status" value="1"/>
</dbReference>
<dbReference type="Pfam" id="PF01843">
    <property type="entry name" value="DIL"/>
    <property type="match status" value="1"/>
</dbReference>
<evidence type="ECO:0000256" key="1">
    <source>
        <dbReference type="ARBA" id="ARBA00022473"/>
    </source>
</evidence>
<keyword evidence="1" id="KW-0217">Developmental protein</keyword>
<dbReference type="SUPFAM" id="SSF54236">
    <property type="entry name" value="Ubiquitin-like"/>
    <property type="match status" value="1"/>
</dbReference>
<feature type="compositionally biased region" description="Polar residues" evidence="6">
    <location>
        <begin position="851"/>
        <end position="867"/>
    </location>
</feature>
<dbReference type="InterPro" id="IPR037983">
    <property type="entry name" value="CBD_Rasip1/Radil"/>
</dbReference>
<dbReference type="Gene3D" id="2.60.200.20">
    <property type="match status" value="1"/>
</dbReference>
<dbReference type="Ensembl" id="ENSSPAT00000031175.1">
    <property type="protein sequence ID" value="ENSSPAP00000030680.1"/>
    <property type="gene ID" value="ENSSPAG00000023012.1"/>
</dbReference>
<dbReference type="CDD" id="cd22733">
    <property type="entry name" value="FHA_RADIL"/>
    <property type="match status" value="1"/>
</dbReference>
<feature type="domain" description="Ras-associating" evidence="8">
    <location>
        <begin position="59"/>
        <end position="166"/>
    </location>
</feature>
<dbReference type="STRING" id="144197.ENSSPAP00000030680"/>
<dbReference type="CDD" id="cd06690">
    <property type="entry name" value="PDZ_Radil-like"/>
    <property type="match status" value="1"/>
</dbReference>
<feature type="region of interest" description="Disordered" evidence="6">
    <location>
        <begin position="37"/>
        <end position="56"/>
    </location>
</feature>
<name>A0A3B5BC94_9TELE</name>
<protein>
    <recommendedName>
        <fullName evidence="5">Ras-associating and dilute domain-containing protein</fullName>
    </recommendedName>
</protein>
<dbReference type="InterPro" id="IPR000159">
    <property type="entry name" value="RA_dom"/>
</dbReference>
<evidence type="ECO:0000313" key="10">
    <source>
        <dbReference type="Ensembl" id="ENSSPAP00000030680.1"/>
    </source>
</evidence>